<keyword evidence="3" id="KW-1185">Reference proteome</keyword>
<protein>
    <submittedName>
        <fullName evidence="2">Uncharacterized protein</fullName>
    </submittedName>
</protein>
<gene>
    <name evidence="2" type="ORF">Apa02nite_080050</name>
</gene>
<reference evidence="2 3" key="1">
    <citation type="submission" date="2021-01" db="EMBL/GenBank/DDBJ databases">
        <title>Whole genome shotgun sequence of Actinoplanes palleronii NBRC 14916.</title>
        <authorList>
            <person name="Komaki H."/>
            <person name="Tamura T."/>
        </authorList>
    </citation>
    <scope>NUCLEOTIDE SEQUENCE [LARGE SCALE GENOMIC DNA]</scope>
    <source>
        <strain evidence="2 3">NBRC 14916</strain>
    </source>
</reference>
<comment type="caution">
    <text evidence="2">The sequence shown here is derived from an EMBL/GenBank/DDBJ whole genome shotgun (WGS) entry which is preliminary data.</text>
</comment>
<evidence type="ECO:0000313" key="2">
    <source>
        <dbReference type="EMBL" id="GIE71897.1"/>
    </source>
</evidence>
<evidence type="ECO:0000313" key="3">
    <source>
        <dbReference type="Proteomes" id="UP000624709"/>
    </source>
</evidence>
<name>A0ABQ4BMJ1_9ACTN</name>
<sequence>MEALIASIAALETVLHQHQDDRSAGSAVEEIGYHLGEMEPDERYEFDAAIERVAVKLDEASTSPCPAPCRPGRRAARPARDRGRPTSRHHGQWQRIQEKW</sequence>
<accession>A0ABQ4BMJ1</accession>
<proteinExistence type="predicted"/>
<dbReference type="Proteomes" id="UP000624709">
    <property type="component" value="Unassembled WGS sequence"/>
</dbReference>
<dbReference type="EMBL" id="BOMS01000134">
    <property type="protein sequence ID" value="GIE71897.1"/>
    <property type="molecule type" value="Genomic_DNA"/>
</dbReference>
<evidence type="ECO:0000256" key="1">
    <source>
        <dbReference type="SAM" id="MobiDB-lite"/>
    </source>
</evidence>
<feature type="region of interest" description="Disordered" evidence="1">
    <location>
        <begin position="60"/>
        <end position="100"/>
    </location>
</feature>
<organism evidence="2 3">
    <name type="scientific">Actinoplanes palleronii</name>
    <dbReference type="NCBI Taxonomy" id="113570"/>
    <lineage>
        <taxon>Bacteria</taxon>
        <taxon>Bacillati</taxon>
        <taxon>Actinomycetota</taxon>
        <taxon>Actinomycetes</taxon>
        <taxon>Micromonosporales</taxon>
        <taxon>Micromonosporaceae</taxon>
        <taxon>Actinoplanes</taxon>
    </lineage>
</organism>